<dbReference type="Proteomes" id="UP000094112">
    <property type="component" value="Unassembled WGS sequence"/>
</dbReference>
<gene>
    <name evidence="2" type="ORF">WICANDRAFT_92106</name>
</gene>
<accession>A0A1E3P3L3</accession>
<dbReference type="PANTHER" id="PTHR46910">
    <property type="entry name" value="TRANSCRIPTION FACTOR PDR1"/>
    <property type="match status" value="1"/>
</dbReference>
<dbReference type="GeneID" id="30203584"/>
<keyword evidence="3" id="KW-1185">Reference proteome</keyword>
<dbReference type="GO" id="GO:0003700">
    <property type="term" value="F:DNA-binding transcription factor activity"/>
    <property type="evidence" value="ECO:0007669"/>
    <property type="project" value="InterPro"/>
</dbReference>
<evidence type="ECO:0000313" key="3">
    <source>
        <dbReference type="Proteomes" id="UP000094112"/>
    </source>
</evidence>
<dbReference type="InterPro" id="IPR050987">
    <property type="entry name" value="AtrR-like"/>
</dbReference>
<dbReference type="EMBL" id="KV454210">
    <property type="protein sequence ID" value="ODQ60005.1"/>
    <property type="molecule type" value="Genomic_DNA"/>
</dbReference>
<dbReference type="CDD" id="cd12148">
    <property type="entry name" value="fungal_TF_MHR"/>
    <property type="match status" value="1"/>
</dbReference>
<sequence>MFDNFIEKENYVGLNCLNLLFNKMLKNFQLSPMEELKFPTIDFNNLNDFIITKFLIKFPSKTNLDLLISNHFENLNLIPILDEDLFFKNYKDIFNSIDNKTENLIHLLENNSHAGQEEIIFFIARLVLIIQLNCSIFNLHEIHKLITSLNLSINCSISKFQTTLLALYLFHNKNCYKDTVINLTNTSHSMVLNLGLHLNYNNLKQNCSDINLTKEERFKLHSVRLKLYWSFYILSTISSISFGLPQVEFFEKFEIPQLTSILNSNQNLKNCILLIDLLKNLENVNLLSVNQDLYMFKKIDEDLVNWRKDLKLQNLFHKIPMGSILSDPDSDKRPTKRLKKSKILSSHEENTKIQLNLFYIYFRMMIHLQNSYDDSIPSNISQSDYVLSNLSREFLAYIILLDSRKELNNLNNFEFHLIPINFLKMTLISMLNLTKISRDHFNKNAALFNDSNHILIRVLKIIKNRYPENFILFKQIVDFIKSEFQLFDSELDSSSPSINNLEINQTINNSTIASNGPPSTSSSSSGIDHNSLFFDIDSLNRNSSIASTESTISTTSAESISLDYNDTDSSTINDHLPDISSNLDLIFDWNSTTNPNIMKPLPNLQDPTIINGFNGSFDFKLH</sequence>
<dbReference type="RefSeq" id="XP_019039212.1">
    <property type="nucleotide sequence ID" value="XM_019186338.1"/>
</dbReference>
<evidence type="ECO:0000313" key="2">
    <source>
        <dbReference type="EMBL" id="ODQ60005.1"/>
    </source>
</evidence>
<organism evidence="2 3">
    <name type="scientific">Wickerhamomyces anomalus (strain ATCC 58044 / CBS 1984 / NCYC 433 / NRRL Y-366-8)</name>
    <name type="common">Yeast</name>
    <name type="synonym">Hansenula anomala</name>
    <dbReference type="NCBI Taxonomy" id="683960"/>
    <lineage>
        <taxon>Eukaryota</taxon>
        <taxon>Fungi</taxon>
        <taxon>Dikarya</taxon>
        <taxon>Ascomycota</taxon>
        <taxon>Saccharomycotina</taxon>
        <taxon>Saccharomycetes</taxon>
        <taxon>Phaffomycetales</taxon>
        <taxon>Wickerhamomycetaceae</taxon>
        <taxon>Wickerhamomyces</taxon>
    </lineage>
</organism>
<evidence type="ECO:0008006" key="4">
    <source>
        <dbReference type="Google" id="ProtNLM"/>
    </source>
</evidence>
<dbReference type="OrthoDB" id="3980139at2759"/>
<protein>
    <recommendedName>
        <fullName evidence="4">Transcription factor domain-containing protein</fullName>
    </recommendedName>
</protein>
<proteinExistence type="predicted"/>
<reference evidence="2 3" key="1">
    <citation type="journal article" date="2016" name="Proc. Natl. Acad. Sci. U.S.A.">
        <title>Comparative genomics of biotechnologically important yeasts.</title>
        <authorList>
            <person name="Riley R."/>
            <person name="Haridas S."/>
            <person name="Wolfe K.H."/>
            <person name="Lopes M.R."/>
            <person name="Hittinger C.T."/>
            <person name="Goeker M."/>
            <person name="Salamov A.A."/>
            <person name="Wisecaver J.H."/>
            <person name="Long T.M."/>
            <person name="Calvey C.H."/>
            <person name="Aerts A.L."/>
            <person name="Barry K.W."/>
            <person name="Choi C."/>
            <person name="Clum A."/>
            <person name="Coughlan A.Y."/>
            <person name="Deshpande S."/>
            <person name="Douglass A.P."/>
            <person name="Hanson S.J."/>
            <person name="Klenk H.-P."/>
            <person name="LaButti K.M."/>
            <person name="Lapidus A."/>
            <person name="Lindquist E.A."/>
            <person name="Lipzen A.M."/>
            <person name="Meier-Kolthoff J.P."/>
            <person name="Ohm R.A."/>
            <person name="Otillar R.P."/>
            <person name="Pangilinan J.L."/>
            <person name="Peng Y."/>
            <person name="Rokas A."/>
            <person name="Rosa C.A."/>
            <person name="Scheuner C."/>
            <person name="Sibirny A.A."/>
            <person name="Slot J.C."/>
            <person name="Stielow J.B."/>
            <person name="Sun H."/>
            <person name="Kurtzman C.P."/>
            <person name="Blackwell M."/>
            <person name="Grigoriev I.V."/>
            <person name="Jeffries T.W."/>
        </authorList>
    </citation>
    <scope>NUCLEOTIDE SEQUENCE [LARGE SCALE GENOMIC DNA]</scope>
    <source>
        <strain evidence="3">ATCC 58044 / CBS 1984 / NCYC 433 / NRRL Y-366-8</strain>
    </source>
</reference>
<name>A0A1E3P3L3_WICAA</name>
<dbReference type="PANTHER" id="PTHR46910:SF12">
    <property type="entry name" value="REGULATORY PROTEIN CAT8"/>
    <property type="match status" value="1"/>
</dbReference>
<keyword evidence="1" id="KW-0539">Nucleus</keyword>
<evidence type="ECO:0000256" key="1">
    <source>
        <dbReference type="ARBA" id="ARBA00023242"/>
    </source>
</evidence>
<dbReference type="AlphaFoldDB" id="A0A1E3P3L3"/>